<dbReference type="Proteomes" id="UP001519363">
    <property type="component" value="Unassembled WGS sequence"/>
</dbReference>
<dbReference type="InterPro" id="IPR028082">
    <property type="entry name" value="Peripla_BP_I"/>
</dbReference>
<keyword evidence="7" id="KW-1185">Reference proteome</keyword>
<dbReference type="PANTHER" id="PTHR46847:SF1">
    <property type="entry name" value="D-ALLOSE-BINDING PERIPLASMIC PROTEIN-RELATED"/>
    <property type="match status" value="1"/>
</dbReference>
<evidence type="ECO:0000259" key="5">
    <source>
        <dbReference type="Pfam" id="PF13407"/>
    </source>
</evidence>
<dbReference type="InterPro" id="IPR025997">
    <property type="entry name" value="SBP_2_dom"/>
</dbReference>
<feature type="chain" id="PRO_5045251920" evidence="4">
    <location>
        <begin position="22"/>
        <end position="311"/>
    </location>
</feature>
<evidence type="ECO:0000256" key="4">
    <source>
        <dbReference type="SAM" id="SignalP"/>
    </source>
</evidence>
<organism evidence="6 7">
    <name type="scientific">Crossiella equi</name>
    <dbReference type="NCBI Taxonomy" id="130796"/>
    <lineage>
        <taxon>Bacteria</taxon>
        <taxon>Bacillati</taxon>
        <taxon>Actinomycetota</taxon>
        <taxon>Actinomycetes</taxon>
        <taxon>Pseudonocardiales</taxon>
        <taxon>Pseudonocardiaceae</taxon>
        <taxon>Crossiella</taxon>
    </lineage>
</organism>
<keyword evidence="3 4" id="KW-0732">Signal</keyword>
<dbReference type="Pfam" id="PF13407">
    <property type="entry name" value="Peripla_BP_4"/>
    <property type="match status" value="1"/>
</dbReference>
<dbReference type="Gene3D" id="3.40.50.2300">
    <property type="match status" value="2"/>
</dbReference>
<protein>
    <submittedName>
        <fullName evidence="6">ABC-type sugar transport system substrate-binding protein</fullName>
    </submittedName>
</protein>
<dbReference type="EMBL" id="JAGIOO010000001">
    <property type="protein sequence ID" value="MBP2475562.1"/>
    <property type="molecule type" value="Genomic_DNA"/>
</dbReference>
<evidence type="ECO:0000256" key="2">
    <source>
        <dbReference type="ARBA" id="ARBA00007639"/>
    </source>
</evidence>
<feature type="domain" description="Periplasmic binding protein" evidence="5">
    <location>
        <begin position="37"/>
        <end position="286"/>
    </location>
</feature>
<feature type="signal peptide" evidence="4">
    <location>
        <begin position="1"/>
        <end position="21"/>
    </location>
</feature>
<evidence type="ECO:0000313" key="6">
    <source>
        <dbReference type="EMBL" id="MBP2475562.1"/>
    </source>
</evidence>
<accession>A0ABS5AH04</accession>
<comment type="caution">
    <text evidence="6">The sequence shown here is derived from an EMBL/GenBank/DDBJ whole genome shotgun (WGS) entry which is preliminary data.</text>
</comment>
<comment type="similarity">
    <text evidence="2">Belongs to the bacterial solute-binding protein 2 family.</text>
</comment>
<gene>
    <name evidence="6" type="ORF">JOF53_004434</name>
</gene>
<reference evidence="6 7" key="1">
    <citation type="submission" date="2021-03" db="EMBL/GenBank/DDBJ databases">
        <title>Sequencing the genomes of 1000 actinobacteria strains.</title>
        <authorList>
            <person name="Klenk H.-P."/>
        </authorList>
    </citation>
    <scope>NUCLEOTIDE SEQUENCE [LARGE SCALE GENOMIC DNA]</scope>
    <source>
        <strain evidence="6 7">DSM 44580</strain>
    </source>
</reference>
<dbReference type="SUPFAM" id="SSF53822">
    <property type="entry name" value="Periplasmic binding protein-like I"/>
    <property type="match status" value="1"/>
</dbReference>
<comment type="subcellular location">
    <subcellularLocation>
        <location evidence="1">Cell envelope</location>
    </subcellularLocation>
</comment>
<keyword evidence="6" id="KW-0762">Sugar transport</keyword>
<evidence type="ECO:0000256" key="3">
    <source>
        <dbReference type="ARBA" id="ARBA00022729"/>
    </source>
</evidence>
<sequence>MKMLNRAVLATLAASTLAFTAACGGASGGSASGQPVIGMTISSLANPFFNVLKDAAQEAADKAGVKLVVNDAQGDANTQLSQVQNFVSQGVKAIIINAVDSDQATPAAKAAENANIPVIAVDRAINNAKIASFIASDNVQGGQLAADTLAKLVGSGDVLHLQGILGTSASRDRGQGFTNNIKNASAVKVAATQTAEFDKAKGLSVTTDLLQAQAGTKGIFAENDDMALGAVQALGDRAGKDIQVVGFDGNTDALTAIESGKLAATIAQQPKELGRMAIEQAVKTTKNEAPEAKIAVPVKVVTKDNVAEFKK</sequence>
<keyword evidence="6" id="KW-0813">Transport</keyword>
<dbReference type="RefSeq" id="WP_086782249.1">
    <property type="nucleotide sequence ID" value="NZ_JAGIOO010000001.1"/>
</dbReference>
<dbReference type="PANTHER" id="PTHR46847">
    <property type="entry name" value="D-ALLOSE-BINDING PERIPLASMIC PROTEIN-RELATED"/>
    <property type="match status" value="1"/>
</dbReference>
<dbReference type="PROSITE" id="PS51257">
    <property type="entry name" value="PROKAR_LIPOPROTEIN"/>
    <property type="match status" value="1"/>
</dbReference>
<name>A0ABS5AH04_9PSEU</name>
<evidence type="ECO:0000313" key="7">
    <source>
        <dbReference type="Proteomes" id="UP001519363"/>
    </source>
</evidence>
<proteinExistence type="inferred from homology"/>
<evidence type="ECO:0000256" key="1">
    <source>
        <dbReference type="ARBA" id="ARBA00004196"/>
    </source>
</evidence>